<protein>
    <recommendedName>
        <fullName evidence="1">Dienelactone hydrolase domain-containing protein</fullName>
    </recommendedName>
</protein>
<dbReference type="Pfam" id="PF01738">
    <property type="entry name" value="DLH"/>
    <property type="match status" value="1"/>
</dbReference>
<dbReference type="PANTHER" id="PTHR47668:SF1">
    <property type="entry name" value="DIENELACTONE HYDROLASE DOMAIN-CONTAINING PROTEIN-RELATED"/>
    <property type="match status" value="1"/>
</dbReference>
<feature type="domain" description="Dienelactone hydrolase" evidence="1">
    <location>
        <begin position="39"/>
        <end position="238"/>
    </location>
</feature>
<dbReference type="Proteomes" id="UP001190700">
    <property type="component" value="Unassembled WGS sequence"/>
</dbReference>
<organism evidence="2 3">
    <name type="scientific">Cymbomonas tetramitiformis</name>
    <dbReference type="NCBI Taxonomy" id="36881"/>
    <lineage>
        <taxon>Eukaryota</taxon>
        <taxon>Viridiplantae</taxon>
        <taxon>Chlorophyta</taxon>
        <taxon>Pyramimonadophyceae</taxon>
        <taxon>Pyramimonadales</taxon>
        <taxon>Pyramimonadaceae</taxon>
        <taxon>Cymbomonas</taxon>
    </lineage>
</organism>
<keyword evidence="3" id="KW-1185">Reference proteome</keyword>
<evidence type="ECO:0000259" key="1">
    <source>
        <dbReference type="Pfam" id="PF01738"/>
    </source>
</evidence>
<dbReference type="AlphaFoldDB" id="A0AAE0C8I5"/>
<dbReference type="InterPro" id="IPR029058">
    <property type="entry name" value="AB_hydrolase_fold"/>
</dbReference>
<dbReference type="InterPro" id="IPR002925">
    <property type="entry name" value="Dienelactn_hydro"/>
</dbReference>
<name>A0AAE0C8I5_9CHLO</name>
<comment type="caution">
    <text evidence="2">The sequence shown here is derived from an EMBL/GenBank/DDBJ whole genome shotgun (WGS) entry which is preliminary data.</text>
</comment>
<dbReference type="SUPFAM" id="SSF53474">
    <property type="entry name" value="alpha/beta-Hydrolases"/>
    <property type="match status" value="1"/>
</dbReference>
<evidence type="ECO:0000313" key="2">
    <source>
        <dbReference type="EMBL" id="KAK3249694.1"/>
    </source>
</evidence>
<evidence type="ECO:0000313" key="3">
    <source>
        <dbReference type="Proteomes" id="UP001190700"/>
    </source>
</evidence>
<dbReference type="Gene3D" id="3.40.50.1820">
    <property type="entry name" value="alpha/beta hydrolase"/>
    <property type="match status" value="1"/>
</dbReference>
<dbReference type="GO" id="GO:0016787">
    <property type="term" value="F:hydrolase activity"/>
    <property type="evidence" value="ECO:0007669"/>
    <property type="project" value="InterPro"/>
</dbReference>
<dbReference type="PANTHER" id="PTHR47668">
    <property type="entry name" value="DIENELACTONE HYDROLASE FAMILY PROTEIN (AFU_ORTHOLOGUE AFUA_6G01940)"/>
    <property type="match status" value="1"/>
</dbReference>
<sequence>MASTACCAAGVPVINEYNELGKFETINDMDCYFVGTGDKAVVVAYDIFGFNFKQVLQVCDRLAAAGFTVCCPDFFRGAPWPMEKFPPGPEDNLMEWIMSAGSFDKVNADICKVMDLLKSRGATKFGALGFCWGGFITIQLAASERFSAAGCVHAAFFSQDKELAENVMCPLIVLPAEGDPMESVKEVLDTKPFASKCVYKRFDDQIHGFVAARGDWTKPEVAAAAGEAIGLLANFFNANMCAAALECFLKRENSLELHDLPGRPVTIRHELYFLVHKKDGAQLRALRKYEWAKQEYLNKTPETRTAIRGMVFAVQTGAGLVL</sequence>
<reference evidence="2 3" key="1">
    <citation type="journal article" date="2015" name="Genome Biol. Evol.">
        <title>Comparative Genomics of a Bacterivorous Green Alga Reveals Evolutionary Causalities and Consequences of Phago-Mixotrophic Mode of Nutrition.</title>
        <authorList>
            <person name="Burns J.A."/>
            <person name="Paasch A."/>
            <person name="Narechania A."/>
            <person name="Kim E."/>
        </authorList>
    </citation>
    <scope>NUCLEOTIDE SEQUENCE [LARGE SCALE GENOMIC DNA]</scope>
    <source>
        <strain evidence="2 3">PLY_AMNH</strain>
    </source>
</reference>
<gene>
    <name evidence="2" type="ORF">CYMTET_40886</name>
</gene>
<accession>A0AAE0C8I5</accession>
<dbReference type="EMBL" id="LGRX02027214">
    <property type="protein sequence ID" value="KAK3249694.1"/>
    <property type="molecule type" value="Genomic_DNA"/>
</dbReference>
<proteinExistence type="predicted"/>